<dbReference type="Pfam" id="PF13439">
    <property type="entry name" value="Glyco_transf_4"/>
    <property type="match status" value="1"/>
</dbReference>
<accession>A0A399EMH0</accession>
<dbReference type="InterPro" id="IPR028098">
    <property type="entry name" value="Glyco_trans_4-like_N"/>
</dbReference>
<dbReference type="InterPro" id="IPR001296">
    <property type="entry name" value="Glyco_trans_1"/>
</dbReference>
<evidence type="ECO:0000259" key="2">
    <source>
        <dbReference type="Pfam" id="PF13439"/>
    </source>
</evidence>
<keyword evidence="3" id="KW-0328">Glycosyltransferase</keyword>
<keyword evidence="4" id="KW-1185">Reference proteome</keyword>
<feature type="domain" description="Glycosyltransferase subfamily 4-like N-terminal" evidence="2">
    <location>
        <begin position="18"/>
        <end position="181"/>
    </location>
</feature>
<organism evidence="3 4">
    <name type="scientific">Calidithermus roseus</name>
    <dbReference type="NCBI Taxonomy" id="1644118"/>
    <lineage>
        <taxon>Bacteria</taxon>
        <taxon>Thermotogati</taxon>
        <taxon>Deinococcota</taxon>
        <taxon>Deinococci</taxon>
        <taxon>Thermales</taxon>
        <taxon>Thermaceae</taxon>
        <taxon>Calidithermus</taxon>
    </lineage>
</organism>
<proteinExistence type="predicted"/>
<dbReference type="Proteomes" id="UP000265341">
    <property type="component" value="Unassembled WGS sequence"/>
</dbReference>
<feature type="domain" description="Glycosyl transferase family 1" evidence="1">
    <location>
        <begin position="191"/>
        <end position="351"/>
    </location>
</feature>
<gene>
    <name evidence="3" type="ORF">Mrose_02567</name>
</gene>
<name>A0A399EMH0_9DEIN</name>
<dbReference type="PANTHER" id="PTHR45947">
    <property type="entry name" value="SULFOQUINOVOSYL TRANSFERASE SQD2"/>
    <property type="match status" value="1"/>
</dbReference>
<dbReference type="EMBL" id="QWLA01000054">
    <property type="protein sequence ID" value="RIH84630.1"/>
    <property type="molecule type" value="Genomic_DNA"/>
</dbReference>
<dbReference type="AlphaFoldDB" id="A0A399EMH0"/>
<dbReference type="CDD" id="cd03817">
    <property type="entry name" value="GT4_UGDG-like"/>
    <property type="match status" value="1"/>
</dbReference>
<evidence type="ECO:0000313" key="3">
    <source>
        <dbReference type="EMBL" id="RIH84630.1"/>
    </source>
</evidence>
<dbReference type="EC" id="2.4.1.337" evidence="3"/>
<dbReference type="Pfam" id="PF00534">
    <property type="entry name" value="Glycos_transf_1"/>
    <property type="match status" value="1"/>
</dbReference>
<keyword evidence="3" id="KW-0808">Transferase</keyword>
<sequence>MRLYRIGLFTDVYLPNPNGVSTSIYLLLRELRRMGHDAWVMAPEGPNDPPAEEAVVRIPSVAYPFFEGQRLAMPSSRYLPTKFEIIHTHTPLFLGLWGSRLARRRGIPHVSTFHTHYEKYAHYVPGLAMLDRYTGLIQSLSRAFYNRCEVVIAPTEPVKALVESYGVERPISVIPTGVDTDILEQAPEVPSPWPQGKRRLITVGRLGKEKSFEVVLEALAQIRPHADAHLVHVGEGPEEAHLKAYAAKLGVLEHVTFVGAVPYRTIGGYYRHAEVFLFASETETQGLVLWEAQAMGVPVVAVGAEGTLQGVEEGRSGYLVPPKDAHCMAQRTLELLSDESLRQRLSQGARKFAQARSARRIAESIVELYDEAREIQQIEPKKLIFPFPRLPRSSLPSSR</sequence>
<dbReference type="OrthoDB" id="9802525at2"/>
<dbReference type="SUPFAM" id="SSF53756">
    <property type="entry name" value="UDP-Glycosyltransferase/glycogen phosphorylase"/>
    <property type="match status" value="1"/>
</dbReference>
<dbReference type="RefSeq" id="WP_119278894.1">
    <property type="nucleotide sequence ID" value="NZ_QWLA01000054.1"/>
</dbReference>
<dbReference type="PANTHER" id="PTHR45947:SF3">
    <property type="entry name" value="SULFOQUINOVOSYL TRANSFERASE SQD2"/>
    <property type="match status" value="1"/>
</dbReference>
<reference evidence="3 4" key="1">
    <citation type="submission" date="2018-08" db="EMBL/GenBank/DDBJ databases">
        <title>Meiothermus roseus NBRC 110900 genome sequencing project.</title>
        <authorList>
            <person name="Da Costa M.S."/>
            <person name="Albuquerque L."/>
            <person name="Raposo P."/>
            <person name="Froufe H.J.C."/>
            <person name="Barroso C.S."/>
            <person name="Egas C."/>
        </authorList>
    </citation>
    <scope>NUCLEOTIDE SEQUENCE [LARGE SCALE GENOMIC DNA]</scope>
    <source>
        <strain evidence="3 4">NBRC 110900</strain>
    </source>
</reference>
<comment type="caution">
    <text evidence="3">The sequence shown here is derived from an EMBL/GenBank/DDBJ whole genome shotgun (WGS) entry which is preliminary data.</text>
</comment>
<dbReference type="Gene3D" id="3.40.50.2000">
    <property type="entry name" value="Glycogen Phosphorylase B"/>
    <property type="match status" value="2"/>
</dbReference>
<evidence type="ECO:0000313" key="4">
    <source>
        <dbReference type="Proteomes" id="UP000265341"/>
    </source>
</evidence>
<protein>
    <submittedName>
        <fullName evidence="3">Alpha-monoglucosyldiacylglycerol synthase</fullName>
        <ecNumber evidence="3">2.4.1.337</ecNumber>
    </submittedName>
</protein>
<evidence type="ECO:0000259" key="1">
    <source>
        <dbReference type="Pfam" id="PF00534"/>
    </source>
</evidence>
<dbReference type="InterPro" id="IPR050194">
    <property type="entry name" value="Glycosyltransferase_grp1"/>
</dbReference>
<dbReference type="GO" id="GO:0047228">
    <property type="term" value="F:1,2-diacylglycerol 3-glucosyltransferase activity"/>
    <property type="evidence" value="ECO:0007669"/>
    <property type="project" value="UniProtKB-EC"/>
</dbReference>